<reference evidence="3" key="1">
    <citation type="journal article" date="2019" name="Int. J. Syst. Evol. Microbiol.">
        <title>The Global Catalogue of Microorganisms (GCM) 10K type strain sequencing project: providing services to taxonomists for standard genome sequencing and annotation.</title>
        <authorList>
            <consortium name="The Broad Institute Genomics Platform"/>
            <consortium name="The Broad Institute Genome Sequencing Center for Infectious Disease"/>
            <person name="Wu L."/>
            <person name="Ma J."/>
        </authorList>
    </citation>
    <scope>NUCLEOTIDE SEQUENCE [LARGE SCALE GENOMIC DNA]</scope>
    <source>
        <strain evidence="3">JCM 3106</strain>
    </source>
</reference>
<protein>
    <submittedName>
        <fullName evidence="2">Uncharacterized protein</fullName>
    </submittedName>
</protein>
<evidence type="ECO:0000256" key="1">
    <source>
        <dbReference type="SAM" id="MobiDB-lite"/>
    </source>
</evidence>
<dbReference type="Proteomes" id="UP001499930">
    <property type="component" value="Unassembled WGS sequence"/>
</dbReference>
<keyword evidence="3" id="KW-1185">Reference proteome</keyword>
<feature type="region of interest" description="Disordered" evidence="1">
    <location>
        <begin position="1"/>
        <end position="26"/>
    </location>
</feature>
<organism evidence="2 3">
    <name type="scientific">Streptosporangium longisporum</name>
    <dbReference type="NCBI Taxonomy" id="46187"/>
    <lineage>
        <taxon>Bacteria</taxon>
        <taxon>Bacillati</taxon>
        <taxon>Actinomycetota</taxon>
        <taxon>Actinomycetes</taxon>
        <taxon>Streptosporangiales</taxon>
        <taxon>Streptosporangiaceae</taxon>
        <taxon>Streptosporangium</taxon>
    </lineage>
</organism>
<comment type="caution">
    <text evidence="2">The sequence shown here is derived from an EMBL/GenBank/DDBJ whole genome shotgun (WGS) entry which is preliminary data.</text>
</comment>
<dbReference type="EMBL" id="BAAAWD010000017">
    <property type="protein sequence ID" value="GAA3028802.1"/>
    <property type="molecule type" value="Genomic_DNA"/>
</dbReference>
<sequence length="93" mass="9563">MRPSEWSRTAARVPGSRGAVRRGGGVEGSEFARCVGVSATARSIALAWAAVRRAVWSFSRSCSSTGRSGPAWVGGSTCSLISAASVSATEDRS</sequence>
<evidence type="ECO:0000313" key="3">
    <source>
        <dbReference type="Proteomes" id="UP001499930"/>
    </source>
</evidence>
<name>A0ABP6L4R3_9ACTN</name>
<proteinExistence type="predicted"/>
<gene>
    <name evidence="2" type="ORF">GCM10017559_64080</name>
</gene>
<accession>A0ABP6L4R3</accession>
<evidence type="ECO:0000313" key="2">
    <source>
        <dbReference type="EMBL" id="GAA3028802.1"/>
    </source>
</evidence>